<proteinExistence type="inferred from homology"/>
<dbReference type="InterPro" id="IPR035966">
    <property type="entry name" value="PKF_sf"/>
</dbReference>
<keyword evidence="8 10" id="KW-0324">Glycolysis</keyword>
<dbReference type="PANTHER" id="PTHR43650:SF1">
    <property type="entry name" value="PYROPHOSPHATE--FRUCTOSE 6-PHOSPHATE 1-PHOSPHOTRANSFERASE SUBUNIT BETA 2"/>
    <property type="match status" value="1"/>
</dbReference>
<dbReference type="PANTHER" id="PTHR43650">
    <property type="entry name" value="PYROPHOSPHATE--FRUCTOSE 6-PHOSPHATE 1-PHOSPHOTRANSFERASE"/>
    <property type="match status" value="1"/>
</dbReference>
<evidence type="ECO:0000256" key="2">
    <source>
        <dbReference type="ARBA" id="ARBA00003138"/>
    </source>
</evidence>
<dbReference type="Gene3D" id="3.40.50.450">
    <property type="match status" value="1"/>
</dbReference>
<dbReference type="GO" id="GO:0006002">
    <property type="term" value="P:fructose 6-phosphate metabolic process"/>
    <property type="evidence" value="ECO:0007669"/>
    <property type="project" value="InterPro"/>
</dbReference>
<dbReference type="Proteomes" id="UP000816034">
    <property type="component" value="Unassembled WGS sequence"/>
</dbReference>
<comment type="function">
    <text evidence="2 10">Catalyzes the phosphorylation of D-fructose 6-phosphate, the first committing step of glycolysis. Uses inorganic phosphate (PPi) as phosphoryl donor instead of ATP like common ATP-dependent phosphofructokinases (ATP-PFKs), which renders the reaction reversible, and can thus function both in glycolysis and gluconeogenesis. Consistently, PPi-PFK can replace the enzymes of both the forward (ATP-PFK) and reverse (fructose-bisphosphatase (FBPase)) reactions.</text>
</comment>
<evidence type="ECO:0000259" key="11">
    <source>
        <dbReference type="Pfam" id="PF00365"/>
    </source>
</evidence>
<comment type="subcellular location">
    <subcellularLocation>
        <location evidence="10">Cytoplasm</location>
    </subcellularLocation>
</comment>
<evidence type="ECO:0000256" key="8">
    <source>
        <dbReference type="ARBA" id="ARBA00023152"/>
    </source>
</evidence>
<accession>A0AA88KNU6</accession>
<evidence type="ECO:0000256" key="6">
    <source>
        <dbReference type="ARBA" id="ARBA00022777"/>
    </source>
</evidence>
<dbReference type="InterPro" id="IPR022953">
    <property type="entry name" value="ATP_PFK"/>
</dbReference>
<feature type="binding site" evidence="10">
    <location>
        <position position="119"/>
    </location>
    <ligand>
        <name>Mg(2+)</name>
        <dbReference type="ChEBI" id="CHEBI:18420"/>
        <note>catalytic</note>
    </ligand>
</feature>
<feature type="site" description="Important for catalytic activity; stabilizes the transition state when the phosphoryl donor is PPi" evidence="10">
    <location>
        <position position="143"/>
    </location>
</feature>
<feature type="domain" description="Phosphofructokinase" evidence="11">
    <location>
        <begin position="17"/>
        <end position="346"/>
    </location>
</feature>
<organism evidence="12 13">
    <name type="scientific">Naegleria lovaniensis</name>
    <name type="common">Amoeba</name>
    <dbReference type="NCBI Taxonomy" id="51637"/>
    <lineage>
        <taxon>Eukaryota</taxon>
        <taxon>Discoba</taxon>
        <taxon>Heterolobosea</taxon>
        <taxon>Tetramitia</taxon>
        <taxon>Eutetramitia</taxon>
        <taxon>Vahlkampfiidae</taxon>
        <taxon>Naegleria</taxon>
    </lineage>
</organism>
<comment type="similarity">
    <text evidence="10">Belongs to the phosphofructokinase type A (PFKA) family. PPi-dependent PFK group II subfamily. Clade 'Short' sub-subfamily.</text>
</comment>
<dbReference type="AlphaFoldDB" id="A0AA88KNU6"/>
<dbReference type="GO" id="GO:0047334">
    <property type="term" value="F:diphosphate-fructose-6-phosphate 1-phosphotransferase activity"/>
    <property type="evidence" value="ECO:0007669"/>
    <property type="project" value="UniProtKB-EC"/>
</dbReference>
<dbReference type="GO" id="GO:0046872">
    <property type="term" value="F:metal ion binding"/>
    <property type="evidence" value="ECO:0007669"/>
    <property type="project" value="UniProtKB-KW"/>
</dbReference>
<dbReference type="Gene3D" id="3.40.50.460">
    <property type="entry name" value="Phosphofructokinase domain"/>
    <property type="match status" value="1"/>
</dbReference>
<dbReference type="RefSeq" id="XP_044548650.1">
    <property type="nucleotide sequence ID" value="XM_044694632.1"/>
</dbReference>
<dbReference type="GO" id="GO:0009749">
    <property type="term" value="P:response to glucose"/>
    <property type="evidence" value="ECO:0007669"/>
    <property type="project" value="TreeGrafter"/>
</dbReference>
<dbReference type="InterPro" id="IPR054846">
    <property type="entry name" value="PFKA_PPi_Ttgales"/>
</dbReference>
<feature type="active site" description="Proton acceptor" evidence="10">
    <location>
        <position position="146"/>
    </location>
</feature>
<dbReference type="GO" id="GO:0005829">
    <property type="term" value="C:cytosol"/>
    <property type="evidence" value="ECO:0007669"/>
    <property type="project" value="TreeGrafter"/>
</dbReference>
<reference evidence="12 13" key="1">
    <citation type="journal article" date="2018" name="BMC Genomics">
        <title>The genome of Naegleria lovaniensis, the basis for a comparative approach to unravel pathogenicity factors of the human pathogenic amoeba N. fowleri.</title>
        <authorList>
            <person name="Liechti N."/>
            <person name="Schurch N."/>
            <person name="Bruggmann R."/>
            <person name="Wittwer M."/>
        </authorList>
    </citation>
    <scope>NUCLEOTIDE SEQUENCE [LARGE SCALE GENOMIC DNA]</scope>
    <source>
        <strain evidence="12 13">ATCC 30569</strain>
    </source>
</reference>
<dbReference type="NCBIfam" id="NF041103">
    <property type="entry name" value="PFKA_PPi_Ttgales"/>
    <property type="match status" value="1"/>
</dbReference>
<evidence type="ECO:0000256" key="4">
    <source>
        <dbReference type="ARBA" id="ARBA00022679"/>
    </source>
</evidence>
<dbReference type="GO" id="GO:0003872">
    <property type="term" value="F:6-phosphofructokinase activity"/>
    <property type="evidence" value="ECO:0007669"/>
    <property type="project" value="UniProtKB-UniRule"/>
</dbReference>
<dbReference type="EMBL" id="PYSW02000022">
    <property type="protein sequence ID" value="KAG2382971.1"/>
    <property type="molecule type" value="Genomic_DNA"/>
</dbReference>
<keyword evidence="6 10" id="KW-0418">Kinase</keyword>
<comment type="caution">
    <text evidence="12">The sequence shown here is derived from an EMBL/GenBank/DDBJ whole genome shotgun (WGS) entry which is preliminary data.</text>
</comment>
<comment type="catalytic activity">
    <reaction evidence="9 10">
        <text>beta-D-fructose 6-phosphate + diphosphate = beta-D-fructose 1,6-bisphosphate + phosphate + H(+)</text>
        <dbReference type="Rhea" id="RHEA:13613"/>
        <dbReference type="ChEBI" id="CHEBI:15378"/>
        <dbReference type="ChEBI" id="CHEBI:32966"/>
        <dbReference type="ChEBI" id="CHEBI:33019"/>
        <dbReference type="ChEBI" id="CHEBI:43474"/>
        <dbReference type="ChEBI" id="CHEBI:57634"/>
        <dbReference type="EC" id="2.7.1.90"/>
    </reaction>
</comment>
<comment type="subunit">
    <text evidence="10">Homotetramer.</text>
</comment>
<comment type="cofactor">
    <cofactor evidence="1 10">
        <name>Mg(2+)</name>
        <dbReference type="ChEBI" id="CHEBI:18420"/>
    </cofactor>
</comment>
<comment type="activity regulation">
    <text evidence="10">Non-allosteric.</text>
</comment>
<dbReference type="EC" id="2.7.1.90" evidence="10"/>
<evidence type="ECO:0000256" key="10">
    <source>
        <dbReference type="HAMAP-Rule" id="MF_01979"/>
    </source>
</evidence>
<comment type="pathway">
    <text evidence="10">Carbohydrate degradation; glycolysis; D-glyceraldehyde 3-phosphate and glycerone phosphate from D-glucose: step 3/4.</text>
</comment>
<dbReference type="PIRSF" id="PIRSF036482">
    <property type="entry name" value="PPi_PFK_TM0289"/>
    <property type="match status" value="1"/>
</dbReference>
<dbReference type="InterPro" id="IPR011403">
    <property type="entry name" value="PPi-PFK_TM0289"/>
</dbReference>
<feature type="binding site" evidence="10">
    <location>
        <position position="24"/>
    </location>
    <ligand>
        <name>diphosphate</name>
        <dbReference type="ChEBI" id="CHEBI:33019"/>
    </ligand>
</feature>
<sequence length="435" mass="47932">MLSQATSIVTPKNVPTLGILVGGGPAPGINGVIGSVTIEAINNGYRVLGFLEGFQNLILQDDSKIVELTIDAVSRIHFEGGSILKTSRANPTKKQEDLQKVVKQLQKFNVSLLVTIGGDDTAFSSMSVAKAANNEIHVCHVPKTIDNDLPLPYGIPTFGYETAREFGANVVRNLMSDAQTASRYFIVIAMGRQAGHLALGIGKSAGSHLTLIPEEFLPSSSQQQQPQVTFSRICDMIESSIIKRLYCGKKDHGVIVLAEGLLEYMSTDELKQAFGSSLKYDAHDHIMLAELDFGRLVRDEMRERMSRRGLKIAFTEKNLGYELRCAPPNAFDREYTRDLGNGAVRYLMNGGNGALITVQGVKMVPLSFDELKDPQTGKTRTRQVDVSSEGFQVAKRYMIRLEKKDFENEETLKGLAATAKCSVEEFVKQFKYLVQ</sequence>
<name>A0AA88KNU6_NAELO</name>
<dbReference type="SUPFAM" id="SSF53784">
    <property type="entry name" value="Phosphofructokinase"/>
    <property type="match status" value="1"/>
</dbReference>
<feature type="binding site" evidence="10">
    <location>
        <begin position="144"/>
        <end position="146"/>
    </location>
    <ligand>
        <name>substrate</name>
    </ligand>
</feature>
<dbReference type="HAMAP" id="MF_01979">
    <property type="entry name" value="Phosphofructokinase_II_Short"/>
    <property type="match status" value="1"/>
</dbReference>
<evidence type="ECO:0000313" key="13">
    <source>
        <dbReference type="Proteomes" id="UP000816034"/>
    </source>
</evidence>
<keyword evidence="4 10" id="KW-0808">Transferase</keyword>
<keyword evidence="7 10" id="KW-0460">Magnesium</keyword>
<feature type="binding site" evidence="10">
    <location>
        <begin position="190"/>
        <end position="192"/>
    </location>
    <ligand>
        <name>substrate</name>
    </ligand>
</feature>
<gene>
    <name evidence="12" type="ORF">C9374_004938</name>
</gene>
<feature type="binding site" evidence="10">
    <location>
        <position position="259"/>
    </location>
    <ligand>
        <name>substrate</name>
    </ligand>
</feature>
<dbReference type="Pfam" id="PF00365">
    <property type="entry name" value="PFK"/>
    <property type="match status" value="1"/>
</dbReference>
<evidence type="ECO:0000256" key="9">
    <source>
        <dbReference type="ARBA" id="ARBA00048072"/>
    </source>
</evidence>
<keyword evidence="3 10" id="KW-0963">Cytoplasm</keyword>
<dbReference type="PRINTS" id="PR00476">
    <property type="entry name" value="PHFRCTKINASE"/>
</dbReference>
<feature type="site" description="Important for catalytic activity and substrate specificity; stabilizes the transition state when the phosphoryl donor is PPi; prevents ATP from binding by mimicking the alpha-phosphate group of ATP" evidence="10">
    <location>
        <position position="120"/>
    </location>
</feature>
<feature type="binding site" evidence="10">
    <location>
        <begin position="321"/>
        <end position="324"/>
    </location>
    <ligand>
        <name>substrate</name>
    </ligand>
</feature>
<evidence type="ECO:0000256" key="5">
    <source>
        <dbReference type="ARBA" id="ARBA00022723"/>
    </source>
</evidence>
<dbReference type="GeneID" id="68097393"/>
<keyword evidence="13" id="KW-1185">Reference proteome</keyword>
<keyword evidence="5 10" id="KW-0479">Metal-binding</keyword>
<evidence type="ECO:0000256" key="7">
    <source>
        <dbReference type="ARBA" id="ARBA00022842"/>
    </source>
</evidence>
<dbReference type="InterPro" id="IPR000023">
    <property type="entry name" value="Phosphofructokinase_dom"/>
</dbReference>
<evidence type="ECO:0000313" key="12">
    <source>
        <dbReference type="EMBL" id="KAG2382971.1"/>
    </source>
</evidence>
<evidence type="ECO:0000256" key="3">
    <source>
        <dbReference type="ARBA" id="ARBA00022490"/>
    </source>
</evidence>
<protein>
    <recommendedName>
        <fullName evidence="10">Pyrophosphate--fructose 6-phosphate 1-phosphotransferase</fullName>
        <ecNumber evidence="10">2.7.1.90</ecNumber>
    </recommendedName>
    <alternativeName>
        <fullName evidence="10">6-phosphofructokinase, pyrophosphate dependent</fullName>
    </alternativeName>
    <alternativeName>
        <fullName evidence="10">PPi-dependent phosphofructokinase</fullName>
        <shortName evidence="10">PPi-PFK</shortName>
    </alternativeName>
    <alternativeName>
        <fullName evidence="10">Pyrophosphate-dependent 6-phosphofructose-1-kinase</fullName>
    </alternativeName>
</protein>
<evidence type="ECO:0000256" key="1">
    <source>
        <dbReference type="ARBA" id="ARBA00001946"/>
    </source>
</evidence>